<dbReference type="PROSITE" id="PS50977">
    <property type="entry name" value="HTH_TETR_2"/>
    <property type="match status" value="1"/>
</dbReference>
<evidence type="ECO:0000313" key="4">
    <source>
        <dbReference type="EMBL" id="QNR25692.1"/>
    </source>
</evidence>
<dbReference type="Proteomes" id="UP000516305">
    <property type="component" value="Chromosome"/>
</dbReference>
<dbReference type="SUPFAM" id="SSF46689">
    <property type="entry name" value="Homeodomain-like"/>
    <property type="match status" value="1"/>
</dbReference>
<dbReference type="PANTHER" id="PTHR43479">
    <property type="entry name" value="ACREF/ENVCD OPERON REPRESSOR-RELATED"/>
    <property type="match status" value="1"/>
</dbReference>
<dbReference type="Pfam" id="PF00440">
    <property type="entry name" value="TetR_N"/>
    <property type="match status" value="1"/>
</dbReference>
<protein>
    <submittedName>
        <fullName evidence="4">TetR/AcrR family transcriptional regulator</fullName>
    </submittedName>
</protein>
<dbReference type="InterPro" id="IPR001647">
    <property type="entry name" value="HTH_TetR"/>
</dbReference>
<dbReference type="GO" id="GO:0003677">
    <property type="term" value="F:DNA binding"/>
    <property type="evidence" value="ECO:0007669"/>
    <property type="project" value="UniProtKB-UniRule"/>
</dbReference>
<keyword evidence="1 2" id="KW-0238">DNA-binding</keyword>
<dbReference type="InterPro" id="IPR050624">
    <property type="entry name" value="HTH-type_Tx_Regulator"/>
</dbReference>
<accession>A0A7H0VIZ4</accession>
<evidence type="ECO:0000313" key="5">
    <source>
        <dbReference type="Proteomes" id="UP000516305"/>
    </source>
</evidence>
<feature type="domain" description="HTH tetR-type" evidence="3">
    <location>
        <begin position="2"/>
        <end position="62"/>
    </location>
</feature>
<gene>
    <name evidence="4" type="ORF">H4K34_07585</name>
</gene>
<evidence type="ECO:0000256" key="1">
    <source>
        <dbReference type="ARBA" id="ARBA00023125"/>
    </source>
</evidence>
<dbReference type="PRINTS" id="PR00455">
    <property type="entry name" value="HTHTETR"/>
</dbReference>
<organism evidence="4 5">
    <name type="scientific">Croceimicrobium hydrocarbonivorans</name>
    <dbReference type="NCBI Taxonomy" id="2761580"/>
    <lineage>
        <taxon>Bacteria</taxon>
        <taxon>Pseudomonadati</taxon>
        <taxon>Bacteroidota</taxon>
        <taxon>Flavobacteriia</taxon>
        <taxon>Flavobacteriales</taxon>
        <taxon>Owenweeksiaceae</taxon>
        <taxon>Croceimicrobium</taxon>
    </lineage>
</organism>
<dbReference type="RefSeq" id="WP_210760217.1">
    <property type="nucleotide sequence ID" value="NZ_CP060139.1"/>
</dbReference>
<name>A0A7H0VIZ4_9FLAO</name>
<evidence type="ECO:0000259" key="3">
    <source>
        <dbReference type="PROSITE" id="PS50977"/>
    </source>
</evidence>
<dbReference type="InterPro" id="IPR023772">
    <property type="entry name" value="DNA-bd_HTH_TetR-type_CS"/>
</dbReference>
<proteinExistence type="predicted"/>
<keyword evidence="5" id="KW-1185">Reference proteome</keyword>
<evidence type="ECO:0000256" key="2">
    <source>
        <dbReference type="PROSITE-ProRule" id="PRU00335"/>
    </source>
</evidence>
<dbReference type="PROSITE" id="PS01081">
    <property type="entry name" value="HTH_TETR_1"/>
    <property type="match status" value="1"/>
</dbReference>
<dbReference type="AlphaFoldDB" id="A0A7H0VIZ4"/>
<feature type="DNA-binding region" description="H-T-H motif" evidence="2">
    <location>
        <begin position="25"/>
        <end position="44"/>
    </location>
</feature>
<dbReference type="KEGG" id="chyd:H4K34_07585"/>
<dbReference type="InterPro" id="IPR009057">
    <property type="entry name" value="Homeodomain-like_sf"/>
</dbReference>
<dbReference type="EMBL" id="CP060139">
    <property type="protein sequence ID" value="QNR25692.1"/>
    <property type="molecule type" value="Genomic_DNA"/>
</dbReference>
<sequence length="173" mass="20058">MTEKQEQILKTALRLFAEKGYDGTSTAKVAKAAGVSEGLIFRHFTNKEGLLKAVLEQGHEKVNQLYIQFSQEENPRKRLKNILDFVFTVPPEDYDFWRLIYALKWQTDAYDDSATAPLKEMLKGIFEEMHYQEPEAEAELVMILLDGLVTAILLRKPKELKQVQNLLHPRYML</sequence>
<reference evidence="4 5" key="1">
    <citation type="submission" date="2020-08" db="EMBL/GenBank/DDBJ databases">
        <title>Croceimicrobium hydrocarbonivorans gen. nov., sp. nov., a novel marine bacterium isolated from a bacterial consortium that degrades polyethylene terephthalate.</title>
        <authorList>
            <person name="Liu R."/>
        </authorList>
    </citation>
    <scope>NUCLEOTIDE SEQUENCE [LARGE SCALE GENOMIC DNA]</scope>
    <source>
        <strain evidence="4 5">A20-9</strain>
    </source>
</reference>
<dbReference type="Gene3D" id="1.10.357.10">
    <property type="entry name" value="Tetracycline Repressor, domain 2"/>
    <property type="match status" value="1"/>
</dbReference>
<dbReference type="PANTHER" id="PTHR43479:SF11">
    <property type="entry name" value="ACREF_ENVCD OPERON REPRESSOR-RELATED"/>
    <property type="match status" value="1"/>
</dbReference>